<protein>
    <submittedName>
        <fullName evidence="1">Uncharacterized protein</fullName>
    </submittedName>
</protein>
<reference evidence="1 2" key="1">
    <citation type="journal article" date="2023" name="Int. J. Syst. Evol. Microbiol.">
        <title>Terrisporobacter hibernicus sp. nov., isolated from bovine faeces in Northern Ireland.</title>
        <authorList>
            <person name="Mitchell M."/>
            <person name="Nguyen S.V."/>
            <person name="Connor M."/>
            <person name="Fairley D.J."/>
            <person name="Donoghue O."/>
            <person name="Marshall H."/>
            <person name="Koolman L."/>
            <person name="McMullan G."/>
            <person name="Schaffer K.E."/>
            <person name="McGrath J.W."/>
            <person name="Fanning S."/>
        </authorList>
    </citation>
    <scope>NUCLEOTIDE SEQUENCE [LARGE SCALE GENOMIC DNA]</scope>
    <source>
        <strain evidence="1 2">MCA3</strain>
    </source>
</reference>
<dbReference type="KEGG" id="tem:JW646_06630"/>
<evidence type="ECO:0000313" key="1">
    <source>
        <dbReference type="EMBL" id="UEL49116.1"/>
    </source>
</evidence>
<keyword evidence="2" id="KW-1185">Reference proteome</keyword>
<proteinExistence type="predicted"/>
<evidence type="ECO:0000313" key="2">
    <source>
        <dbReference type="Proteomes" id="UP001198983"/>
    </source>
</evidence>
<accession>A0AAX2ZJC5</accession>
<sequence>MRKAIICLLIFSITFTSMGFNFNKVYGQNLILKSSNQQPVDKEKKYLTQLQSISSQLDILATNTLDKITNNENKTPLVKDASFIKSQIKELRLELSDYHKTESGDIEKNPISLALLNSLNFYSMSLSYLLSVLEATDSSSESKSLQYYYTNKSLGDYMLLWVENQLNKE</sequence>
<dbReference type="AlphaFoldDB" id="A0AAX2ZJC5"/>
<gene>
    <name evidence="1" type="ORF">JW646_06630</name>
</gene>
<dbReference type="EMBL" id="CP081135">
    <property type="protein sequence ID" value="UEL49116.1"/>
    <property type="molecule type" value="Genomic_DNA"/>
</dbReference>
<name>A0AAX2ZJC5_9FIRM</name>
<organism evidence="1 2">
    <name type="scientific">Terrisporobacter hibernicus</name>
    <dbReference type="NCBI Taxonomy" id="2813371"/>
    <lineage>
        <taxon>Bacteria</taxon>
        <taxon>Bacillati</taxon>
        <taxon>Bacillota</taxon>
        <taxon>Clostridia</taxon>
        <taxon>Peptostreptococcales</taxon>
        <taxon>Peptostreptococcaceae</taxon>
        <taxon>Terrisporobacter</taxon>
    </lineage>
</organism>
<dbReference type="Proteomes" id="UP001198983">
    <property type="component" value="Chromosome"/>
</dbReference>
<dbReference type="RefSeq" id="WP_148557202.1">
    <property type="nucleotide sequence ID" value="NZ_CP081135.1"/>
</dbReference>